<evidence type="ECO:0000259" key="5">
    <source>
        <dbReference type="PROSITE" id="PS51123"/>
    </source>
</evidence>
<keyword evidence="3" id="KW-0998">Cell outer membrane</keyword>
<gene>
    <name evidence="6" type="ORF">ENV60_06055</name>
</gene>
<dbReference type="InterPro" id="IPR050330">
    <property type="entry name" value="Bact_OuterMem_StrucFunc"/>
</dbReference>
<dbReference type="InterPro" id="IPR036737">
    <property type="entry name" value="OmpA-like_sf"/>
</dbReference>
<keyword evidence="2 4" id="KW-0472">Membrane</keyword>
<dbReference type="PRINTS" id="PR01021">
    <property type="entry name" value="OMPADOMAIN"/>
</dbReference>
<evidence type="ECO:0000256" key="3">
    <source>
        <dbReference type="ARBA" id="ARBA00023237"/>
    </source>
</evidence>
<dbReference type="PROSITE" id="PS51123">
    <property type="entry name" value="OMPA_2"/>
    <property type="match status" value="1"/>
</dbReference>
<dbReference type="GO" id="GO:0009279">
    <property type="term" value="C:cell outer membrane"/>
    <property type="evidence" value="ECO:0007669"/>
    <property type="project" value="UniProtKB-SubCell"/>
</dbReference>
<evidence type="ECO:0000313" key="6">
    <source>
        <dbReference type="EMBL" id="HGV97841.1"/>
    </source>
</evidence>
<evidence type="ECO:0000256" key="2">
    <source>
        <dbReference type="ARBA" id="ARBA00023136"/>
    </source>
</evidence>
<dbReference type="InterPro" id="IPR006664">
    <property type="entry name" value="OMP_bac"/>
</dbReference>
<dbReference type="InterPro" id="IPR006665">
    <property type="entry name" value="OmpA-like"/>
</dbReference>
<feature type="domain" description="OmpA-like" evidence="5">
    <location>
        <begin position="346"/>
        <end position="457"/>
    </location>
</feature>
<dbReference type="Pfam" id="PF00691">
    <property type="entry name" value="OmpA"/>
    <property type="match status" value="1"/>
</dbReference>
<evidence type="ECO:0000256" key="4">
    <source>
        <dbReference type="PROSITE-ProRule" id="PRU00473"/>
    </source>
</evidence>
<dbReference type="EMBL" id="DTGZ01000108">
    <property type="protein sequence ID" value="HGV97841.1"/>
    <property type="molecule type" value="Genomic_DNA"/>
</dbReference>
<dbReference type="SUPFAM" id="SSF103088">
    <property type="entry name" value="OmpA-like"/>
    <property type="match status" value="1"/>
</dbReference>
<protein>
    <submittedName>
        <fullName evidence="6">OmpA family protein</fullName>
    </submittedName>
</protein>
<dbReference type="AlphaFoldDB" id="A0A7C4THV4"/>
<comment type="caution">
    <text evidence="6">The sequence shown here is derived from an EMBL/GenBank/DDBJ whole genome shotgun (WGS) entry which is preliminary data.</text>
</comment>
<name>A0A7C4THV4_UNCW3</name>
<dbReference type="SUPFAM" id="SSF56935">
    <property type="entry name" value="Porins"/>
    <property type="match status" value="1"/>
</dbReference>
<sequence length="457" mass="50523">MKLRFIITFASVLGILYAQGYSGGAGAFLQYGVGPRALGLGNAFVGVSDDASAIYWNPAGLATLKKSELMVSYGTLFEGRRQSYLAYNRPMSILSFGLGWLNYSVSGISGRDEFGQPTGDITDSENAFLLALTSRHGLVIEGLNIYPGATLKILYQSLAGYSATGSGWDFSLTAKYNINKFPIKDFSLAGVMRNVATSMKWNTLSEHVDEIPKSYRLGAKISLAFLPVTLATDYEHIPTYGLSYLYTGAEINVFKILSLRGGYNRGEITGGTSIDMSLAKQRFQIHYGYSTDPIAANGIHKFGISYLGPAPERKPIKFTPPPPETTLIAVEETLKVTEKETLLVGVPTKPPITLEPIYFDLNKWKIKPEYEEILKKNANILLEHENLKVLITGHTSDEGSTEYNTRLGLKRAWTVKDYLVSLGVDESRIFIRSRGFAEPADLKNPQRNRRVEFEVSE</sequence>
<reference evidence="6" key="1">
    <citation type="journal article" date="2020" name="mSystems">
        <title>Genome- and Community-Level Interaction Insights into Carbon Utilization and Element Cycling Functions of Hydrothermarchaeota in Hydrothermal Sediment.</title>
        <authorList>
            <person name="Zhou Z."/>
            <person name="Liu Y."/>
            <person name="Xu W."/>
            <person name="Pan J."/>
            <person name="Luo Z.H."/>
            <person name="Li M."/>
        </authorList>
    </citation>
    <scope>NUCLEOTIDE SEQUENCE [LARGE SCALE GENOMIC DNA]</scope>
    <source>
        <strain evidence="6">SpSt-774</strain>
    </source>
</reference>
<accession>A0A7C4THV4</accession>
<dbReference type="Gene3D" id="2.40.160.60">
    <property type="entry name" value="Outer membrane protein transport protein (OMPP1/FadL/TodX)"/>
    <property type="match status" value="1"/>
</dbReference>
<dbReference type="CDD" id="cd07185">
    <property type="entry name" value="OmpA_C-like"/>
    <property type="match status" value="1"/>
</dbReference>
<dbReference type="Gene3D" id="3.30.1330.60">
    <property type="entry name" value="OmpA-like domain"/>
    <property type="match status" value="1"/>
</dbReference>
<comment type="subcellular location">
    <subcellularLocation>
        <location evidence="1">Cell outer membrane</location>
    </subcellularLocation>
</comment>
<dbReference type="PANTHER" id="PTHR30329">
    <property type="entry name" value="STATOR ELEMENT OF FLAGELLAR MOTOR COMPLEX"/>
    <property type="match status" value="1"/>
</dbReference>
<organism evidence="6">
    <name type="scientific">candidate division WOR-3 bacterium</name>
    <dbReference type="NCBI Taxonomy" id="2052148"/>
    <lineage>
        <taxon>Bacteria</taxon>
        <taxon>Bacteria division WOR-3</taxon>
    </lineage>
</organism>
<proteinExistence type="predicted"/>
<evidence type="ECO:0000256" key="1">
    <source>
        <dbReference type="ARBA" id="ARBA00004442"/>
    </source>
</evidence>
<dbReference type="PANTHER" id="PTHR30329:SF21">
    <property type="entry name" value="LIPOPROTEIN YIAD-RELATED"/>
    <property type="match status" value="1"/>
</dbReference>